<feature type="transmembrane region" description="Helical" evidence="1">
    <location>
        <begin position="109"/>
        <end position="128"/>
    </location>
</feature>
<evidence type="ECO:0000259" key="2">
    <source>
        <dbReference type="Pfam" id="PF00892"/>
    </source>
</evidence>
<feature type="transmembrane region" description="Helical" evidence="1">
    <location>
        <begin position="135"/>
        <end position="154"/>
    </location>
</feature>
<comment type="caution">
    <text evidence="3">The sequence shown here is derived from an EMBL/GenBank/DDBJ whole genome shotgun (WGS) entry which is preliminary data.</text>
</comment>
<dbReference type="Gene3D" id="1.10.3730.20">
    <property type="match status" value="1"/>
</dbReference>
<dbReference type="EMBL" id="PZZN01000004">
    <property type="protein sequence ID" value="PTM44142.1"/>
    <property type="molecule type" value="Genomic_DNA"/>
</dbReference>
<protein>
    <submittedName>
        <fullName evidence="3">S-adenosylmethionine uptake transporter</fullName>
    </submittedName>
</protein>
<evidence type="ECO:0000313" key="3">
    <source>
        <dbReference type="EMBL" id="PTM44142.1"/>
    </source>
</evidence>
<dbReference type="InterPro" id="IPR000620">
    <property type="entry name" value="EamA_dom"/>
</dbReference>
<accession>A0A2T4YLK5</accession>
<keyword evidence="1" id="KW-1133">Transmembrane helix</keyword>
<feature type="transmembrane region" description="Helical" evidence="1">
    <location>
        <begin position="191"/>
        <end position="210"/>
    </location>
</feature>
<organism evidence="3 4">
    <name type="scientific">Sphingomonas aerolata</name>
    <dbReference type="NCBI Taxonomy" id="185951"/>
    <lineage>
        <taxon>Bacteria</taxon>
        <taxon>Pseudomonadati</taxon>
        <taxon>Pseudomonadota</taxon>
        <taxon>Alphaproteobacteria</taxon>
        <taxon>Sphingomonadales</taxon>
        <taxon>Sphingomonadaceae</taxon>
        <taxon>Sphingomonas</taxon>
    </lineage>
</organism>
<gene>
    <name evidence="3" type="ORF">C8J24_3416</name>
</gene>
<evidence type="ECO:0000256" key="1">
    <source>
        <dbReference type="SAM" id="Phobius"/>
    </source>
</evidence>
<dbReference type="InterPro" id="IPR037185">
    <property type="entry name" value="EmrE-like"/>
</dbReference>
<proteinExistence type="predicted"/>
<dbReference type="Pfam" id="PF00892">
    <property type="entry name" value="EamA"/>
    <property type="match status" value="2"/>
</dbReference>
<dbReference type="RefSeq" id="WP_208621000.1">
    <property type="nucleotide sequence ID" value="NZ_PZZN01000004.1"/>
</dbReference>
<name>A0A2T4YLK5_9SPHN</name>
<evidence type="ECO:0000313" key="4">
    <source>
        <dbReference type="Proteomes" id="UP000240996"/>
    </source>
</evidence>
<feature type="transmembrane region" description="Helical" evidence="1">
    <location>
        <begin position="12"/>
        <end position="32"/>
    </location>
</feature>
<dbReference type="Proteomes" id="UP000240996">
    <property type="component" value="Unassembled WGS sequence"/>
</dbReference>
<dbReference type="PANTHER" id="PTHR22911">
    <property type="entry name" value="ACYL-MALONYL CONDENSING ENZYME-RELATED"/>
    <property type="match status" value="1"/>
</dbReference>
<reference evidence="3 4" key="1">
    <citation type="submission" date="2018-04" db="EMBL/GenBank/DDBJ databases">
        <title>Genomic Encyclopedia of Type Strains, Phase III (KMG-III): the genomes of soil and plant-associated and newly described type strains.</title>
        <authorList>
            <person name="Whitman W."/>
        </authorList>
    </citation>
    <scope>NUCLEOTIDE SEQUENCE [LARGE SCALE GENOMIC DNA]</scope>
    <source>
        <strain evidence="3 4">NW12</strain>
    </source>
</reference>
<feature type="transmembrane region" description="Helical" evidence="1">
    <location>
        <begin position="222"/>
        <end position="242"/>
    </location>
</feature>
<keyword evidence="4" id="KW-1185">Reference proteome</keyword>
<dbReference type="SUPFAM" id="SSF103481">
    <property type="entry name" value="Multidrug resistance efflux transporter EmrE"/>
    <property type="match status" value="2"/>
</dbReference>
<feature type="transmembrane region" description="Helical" evidence="1">
    <location>
        <begin position="84"/>
        <end position="103"/>
    </location>
</feature>
<feature type="domain" description="EamA" evidence="2">
    <location>
        <begin position="161"/>
        <end position="290"/>
    </location>
</feature>
<feature type="transmembrane region" description="Helical" evidence="1">
    <location>
        <begin position="160"/>
        <end position="179"/>
    </location>
</feature>
<keyword evidence="1" id="KW-0812">Transmembrane</keyword>
<dbReference type="PANTHER" id="PTHR22911:SF135">
    <property type="entry name" value="BLR4310 PROTEIN"/>
    <property type="match status" value="1"/>
</dbReference>
<feature type="transmembrane region" description="Helical" evidence="1">
    <location>
        <begin position="44"/>
        <end position="64"/>
    </location>
</feature>
<dbReference type="AlphaFoldDB" id="A0A2T4YLK5"/>
<keyword evidence="1" id="KW-0472">Membrane</keyword>
<dbReference type="GO" id="GO:0016020">
    <property type="term" value="C:membrane"/>
    <property type="evidence" value="ECO:0007669"/>
    <property type="project" value="InterPro"/>
</dbReference>
<sequence>MSIDLTIQSHGARLAAIGGVPLAFLAYAAFAFSDASVQLLEGAFSPFQVTFTGALLGLVALPFVRTPGDRLLDVFSATRRSLWLARAIGSSISGLSSVVAFTRLPMPEAFALIFLMPMLVTLLSMLFLKEQVGAWRWAAVAIGFVGVLMVLRPGLRAFDLGHGAAMLCALSSAIVIVLFRAGGAGEKRVSMLGAGLIGPLVINGAALLWLQAFRWPDGAEMVLLAGYGLLAILGQALLMLAAQRVAVSRIAPPQYSQMIWAVALSYTVFHQSVDLPTFAGIAVIIGAGLLTWAREQIRLPSWRRRFALRPR</sequence>
<feature type="domain" description="EamA" evidence="2">
    <location>
        <begin position="19"/>
        <end position="151"/>
    </location>
</feature>